<keyword evidence="8" id="KW-0969">Cilium</keyword>
<feature type="transmembrane region" description="Helical" evidence="7">
    <location>
        <begin position="12"/>
        <end position="34"/>
    </location>
</feature>
<evidence type="ECO:0000256" key="1">
    <source>
        <dbReference type="ARBA" id="ARBA00004651"/>
    </source>
</evidence>
<sequence>MSFAQWGNNSWLMHVFFLSIRMAGVLLFSPILFANPIPGSVRILLILCLSIAIAMGITSELAQTESYSGGLGFIVAAALKELMLGASFSIGAMIAFAAISVAGNLLDIQIGFGVAQVFDPLTQKQVPILTSAFNQLGVIFFFLVNGHHTVLRAVALSVDKFPLGASWSIESFALPVMKQIGMLFTLGFALAAPVVFCVLLVELSLGVVSRNMPQMNMFVMGVPIKIVVGIVALSIWFVAMGNVLNRVYGSIFQTWDWMLSTPQSQQSNSSVPQARLDIAPRFIAVKGAFDVG</sequence>
<reference evidence="8 9" key="1">
    <citation type="submission" date="2020-08" db="EMBL/GenBank/DDBJ databases">
        <title>Novel species isolated from subtropical streams in China.</title>
        <authorList>
            <person name="Lu H."/>
        </authorList>
    </citation>
    <scope>NUCLEOTIDE SEQUENCE [LARGE SCALE GENOMIC DNA]</scope>
    <source>
        <strain evidence="8 9">LX15W</strain>
    </source>
</reference>
<evidence type="ECO:0000313" key="9">
    <source>
        <dbReference type="Proteomes" id="UP000624279"/>
    </source>
</evidence>
<keyword evidence="6 7" id="KW-0472">Membrane</keyword>
<evidence type="ECO:0000256" key="6">
    <source>
        <dbReference type="ARBA" id="ARBA00023136"/>
    </source>
</evidence>
<evidence type="ECO:0000256" key="3">
    <source>
        <dbReference type="ARBA" id="ARBA00022475"/>
    </source>
</evidence>
<keyword evidence="9" id="KW-1185">Reference proteome</keyword>
<feature type="transmembrane region" description="Helical" evidence="7">
    <location>
        <begin position="82"/>
        <end position="106"/>
    </location>
</feature>
<evidence type="ECO:0000256" key="5">
    <source>
        <dbReference type="ARBA" id="ARBA00022989"/>
    </source>
</evidence>
<evidence type="ECO:0000256" key="4">
    <source>
        <dbReference type="ARBA" id="ARBA00022692"/>
    </source>
</evidence>
<name>A0ABR6YEY7_9BURK</name>
<evidence type="ECO:0000313" key="8">
    <source>
        <dbReference type="EMBL" id="MBC3875072.1"/>
    </source>
</evidence>
<organism evidence="8 9">
    <name type="scientific">Undibacterium flavidum</name>
    <dbReference type="NCBI Taxonomy" id="2762297"/>
    <lineage>
        <taxon>Bacteria</taxon>
        <taxon>Pseudomonadati</taxon>
        <taxon>Pseudomonadota</taxon>
        <taxon>Betaproteobacteria</taxon>
        <taxon>Burkholderiales</taxon>
        <taxon>Oxalobacteraceae</taxon>
        <taxon>Undibacterium</taxon>
    </lineage>
</organism>
<gene>
    <name evidence="8" type="ORF">H8K55_15895</name>
</gene>
<comment type="subcellular location">
    <subcellularLocation>
        <location evidence="1">Cell membrane</location>
        <topology evidence="1">Multi-pass membrane protein</topology>
    </subcellularLocation>
</comment>
<dbReference type="PANTHER" id="PTHR30065">
    <property type="entry name" value="FLAGELLAR BIOSYNTHETIC PROTEIN FLIR"/>
    <property type="match status" value="1"/>
</dbReference>
<dbReference type="InterPro" id="IPR002010">
    <property type="entry name" value="T3SS_IM_R"/>
</dbReference>
<keyword evidence="8" id="KW-0282">Flagellum</keyword>
<evidence type="ECO:0000256" key="2">
    <source>
        <dbReference type="ARBA" id="ARBA00009772"/>
    </source>
</evidence>
<proteinExistence type="inferred from homology"/>
<feature type="transmembrane region" description="Helical" evidence="7">
    <location>
        <begin position="41"/>
        <end position="62"/>
    </location>
</feature>
<comment type="caution">
    <text evidence="8">The sequence shown here is derived from an EMBL/GenBank/DDBJ whole genome shotgun (WGS) entry which is preliminary data.</text>
</comment>
<dbReference type="PANTHER" id="PTHR30065:SF1">
    <property type="entry name" value="SURFACE PRESENTATION OF ANTIGENS PROTEIN SPAR"/>
    <property type="match status" value="1"/>
</dbReference>
<protein>
    <submittedName>
        <fullName evidence="8">Flagellar biosynthetic protein FliR</fullName>
    </submittedName>
</protein>
<comment type="similarity">
    <text evidence="2">Belongs to the FliR/MopE/SpaR family.</text>
</comment>
<keyword evidence="8" id="KW-0966">Cell projection</keyword>
<keyword evidence="5 7" id="KW-1133">Transmembrane helix</keyword>
<accession>A0ABR6YEY7</accession>
<dbReference type="PRINTS" id="PR00953">
    <property type="entry name" value="TYPE3IMRPROT"/>
</dbReference>
<dbReference type="EMBL" id="JACOGA010000015">
    <property type="protein sequence ID" value="MBC3875072.1"/>
    <property type="molecule type" value="Genomic_DNA"/>
</dbReference>
<dbReference type="Proteomes" id="UP000624279">
    <property type="component" value="Unassembled WGS sequence"/>
</dbReference>
<feature type="transmembrane region" description="Helical" evidence="7">
    <location>
        <begin position="126"/>
        <end position="144"/>
    </location>
</feature>
<feature type="transmembrane region" description="Helical" evidence="7">
    <location>
        <begin position="180"/>
        <end position="205"/>
    </location>
</feature>
<evidence type="ECO:0000256" key="7">
    <source>
        <dbReference type="SAM" id="Phobius"/>
    </source>
</evidence>
<dbReference type="Pfam" id="PF01311">
    <property type="entry name" value="Bac_export_1"/>
    <property type="match status" value="1"/>
</dbReference>
<keyword evidence="3" id="KW-1003">Cell membrane</keyword>
<feature type="transmembrane region" description="Helical" evidence="7">
    <location>
        <begin position="217"/>
        <end position="239"/>
    </location>
</feature>
<keyword evidence="4 7" id="KW-0812">Transmembrane</keyword>